<reference evidence="1" key="1">
    <citation type="submission" date="2014-09" db="EMBL/GenBank/DDBJ databases">
        <authorList>
            <person name="Magalhaes I.L.F."/>
            <person name="Oliveira U."/>
            <person name="Santos F.R."/>
            <person name="Vidigal T.H.D.A."/>
            <person name="Brescovit A.D."/>
            <person name="Santos A.J."/>
        </authorList>
    </citation>
    <scope>NUCLEOTIDE SEQUENCE</scope>
    <source>
        <tissue evidence="1">Shoot tissue taken approximately 20 cm above the soil surface</tissue>
    </source>
</reference>
<evidence type="ECO:0000313" key="1">
    <source>
        <dbReference type="EMBL" id="JAE01338.1"/>
    </source>
</evidence>
<sequence>MKSRQNIQPREKINITF</sequence>
<dbReference type="EMBL" id="GBRH01196558">
    <property type="protein sequence ID" value="JAE01338.1"/>
    <property type="molecule type" value="Transcribed_RNA"/>
</dbReference>
<protein>
    <submittedName>
        <fullName evidence="1">Uncharacterized protein</fullName>
    </submittedName>
</protein>
<dbReference type="AlphaFoldDB" id="A0A0A9EZ70"/>
<accession>A0A0A9EZ70</accession>
<reference evidence="1" key="2">
    <citation type="journal article" date="2015" name="Data Brief">
        <title>Shoot transcriptome of the giant reed, Arundo donax.</title>
        <authorList>
            <person name="Barrero R.A."/>
            <person name="Guerrero F.D."/>
            <person name="Moolhuijzen P."/>
            <person name="Goolsby J.A."/>
            <person name="Tidwell J."/>
            <person name="Bellgard S.E."/>
            <person name="Bellgard M.I."/>
        </authorList>
    </citation>
    <scope>NUCLEOTIDE SEQUENCE</scope>
    <source>
        <tissue evidence="1">Shoot tissue taken approximately 20 cm above the soil surface</tissue>
    </source>
</reference>
<organism evidence="1">
    <name type="scientific">Arundo donax</name>
    <name type="common">Giant reed</name>
    <name type="synonym">Donax arundinaceus</name>
    <dbReference type="NCBI Taxonomy" id="35708"/>
    <lineage>
        <taxon>Eukaryota</taxon>
        <taxon>Viridiplantae</taxon>
        <taxon>Streptophyta</taxon>
        <taxon>Embryophyta</taxon>
        <taxon>Tracheophyta</taxon>
        <taxon>Spermatophyta</taxon>
        <taxon>Magnoliopsida</taxon>
        <taxon>Liliopsida</taxon>
        <taxon>Poales</taxon>
        <taxon>Poaceae</taxon>
        <taxon>PACMAD clade</taxon>
        <taxon>Arundinoideae</taxon>
        <taxon>Arundineae</taxon>
        <taxon>Arundo</taxon>
    </lineage>
</organism>
<name>A0A0A9EZ70_ARUDO</name>
<proteinExistence type="predicted"/>